<comment type="similarity">
    <text evidence="4">Belongs to the glycosyl hydrolase 18 family.</text>
</comment>
<dbReference type="PANTHER" id="PTHR11177:SF403">
    <property type="entry name" value="CHITINASE 2-RELATED"/>
    <property type="match status" value="1"/>
</dbReference>
<feature type="non-terminal residue" evidence="7">
    <location>
        <position position="528"/>
    </location>
</feature>
<evidence type="ECO:0000256" key="3">
    <source>
        <dbReference type="RuleBase" id="RU000489"/>
    </source>
</evidence>
<dbReference type="InterPro" id="IPR017853">
    <property type="entry name" value="GH"/>
</dbReference>
<dbReference type="InterPro" id="IPR029070">
    <property type="entry name" value="Chitinase_insertion_sf"/>
</dbReference>
<dbReference type="InterPro" id="IPR001223">
    <property type="entry name" value="Glyco_hydro18_cat"/>
</dbReference>
<dbReference type="OrthoDB" id="73875at2759"/>
<dbReference type="SUPFAM" id="SSF51445">
    <property type="entry name" value="(Trans)glycosidases"/>
    <property type="match status" value="1"/>
</dbReference>
<dbReference type="InterPro" id="IPR011583">
    <property type="entry name" value="Chitinase_II/V-like_cat"/>
</dbReference>
<dbReference type="EMBL" id="LR912312">
    <property type="protein sequence ID" value="CAD7254795.1"/>
    <property type="molecule type" value="Genomic_DNA"/>
</dbReference>
<dbReference type="GO" id="GO:0005975">
    <property type="term" value="P:carbohydrate metabolic process"/>
    <property type="evidence" value="ECO:0007669"/>
    <property type="project" value="InterPro"/>
</dbReference>
<dbReference type="Pfam" id="PF00704">
    <property type="entry name" value="Glyco_hydro_18"/>
    <property type="match status" value="1"/>
</dbReference>
<name>A0A7R9AIJ3_9CRUS</name>
<dbReference type="GO" id="GO:0004568">
    <property type="term" value="F:chitinase activity"/>
    <property type="evidence" value="ECO:0007669"/>
    <property type="project" value="TreeGrafter"/>
</dbReference>
<proteinExistence type="inferred from homology"/>
<dbReference type="AlphaFoldDB" id="A0A7R9AIJ3"/>
<accession>A0A7R9AIJ3</accession>
<dbReference type="PROSITE" id="PS01095">
    <property type="entry name" value="GH18_1"/>
    <property type="match status" value="1"/>
</dbReference>
<dbReference type="GO" id="GO:0005576">
    <property type="term" value="C:extracellular region"/>
    <property type="evidence" value="ECO:0007669"/>
    <property type="project" value="TreeGrafter"/>
</dbReference>
<keyword evidence="8" id="KW-1185">Reference proteome</keyword>
<keyword evidence="2 3" id="KW-0326">Glycosidase</keyword>
<feature type="compositionally biased region" description="Basic and acidic residues" evidence="5">
    <location>
        <begin position="128"/>
        <end position="139"/>
    </location>
</feature>
<dbReference type="PANTHER" id="PTHR11177">
    <property type="entry name" value="CHITINASE"/>
    <property type="match status" value="1"/>
</dbReference>
<evidence type="ECO:0000259" key="6">
    <source>
        <dbReference type="PROSITE" id="PS51910"/>
    </source>
</evidence>
<dbReference type="Proteomes" id="UP000677054">
    <property type="component" value="Unassembled WGS sequence"/>
</dbReference>
<evidence type="ECO:0000256" key="5">
    <source>
        <dbReference type="SAM" id="MobiDB-lite"/>
    </source>
</evidence>
<dbReference type="SUPFAM" id="SSF54556">
    <property type="entry name" value="Chitinase insertion domain"/>
    <property type="match status" value="1"/>
</dbReference>
<dbReference type="GO" id="GO:0008061">
    <property type="term" value="F:chitin binding"/>
    <property type="evidence" value="ECO:0007669"/>
    <property type="project" value="InterPro"/>
</dbReference>
<keyword evidence="1 3" id="KW-0378">Hydrolase</keyword>
<dbReference type="PROSITE" id="PS51910">
    <property type="entry name" value="GH18_2"/>
    <property type="match status" value="1"/>
</dbReference>
<feature type="compositionally biased region" description="Basic and acidic residues" evidence="5">
    <location>
        <begin position="165"/>
        <end position="176"/>
    </location>
</feature>
<dbReference type="InterPro" id="IPR050314">
    <property type="entry name" value="Glycosyl_Hydrlase_18"/>
</dbReference>
<gene>
    <name evidence="7" type="ORF">DSTB1V02_LOCUS14541</name>
</gene>
<feature type="region of interest" description="Disordered" evidence="5">
    <location>
        <begin position="128"/>
        <end position="176"/>
    </location>
</feature>
<dbReference type="InterPro" id="IPR001579">
    <property type="entry name" value="Glyco_hydro_18_chit_AS"/>
</dbReference>
<sequence length="528" mass="59461">MMPFPLDATDDTRTTIPWTESRAKIHFASTRTTFVVRTSFRPRRREEFDRRGGIESSPPHRFARSRIARKAPGFDRRRRVLASRFGRTLRASFGEIVFGRTFRRSEDGSPEGVSGLFPRREFSGVSVERSKVCSKKSEENEAEEAAVPSLTGRKTHGRSAASPDGEEHRPDGRSIDEVKREIVLSRPGCFLLQKKRIRVAKTPEEEEGGEGSRRRSDLLVLLEFDLIRILDGRRDEDDGFLAFVPRPRDEIADGTPASSRIPLRRISYVLSERILEKLRKDPASDEVSRGRRESVGDSAVRIDRSVSREHGFDGLDVDWEYPARRGGKPEDKDNFTQLLRDLRAAFDANGRLLLTAAVGAGVNHIDTSYRVDLIADVLDYLNVMAYDYHGAWDGATGPNAPLFPGRDSNSVSPPESVAGTVEAYLARGAIPKKTVLGLPFYGRTFLFQKPPSDLLLGVPTLSEGFPGPFTNESGFLNYLEICRLTKESRMKRGWEEDRAVPHLWNETHFVSYDDEESLEKKVAYGTKK</sequence>
<reference evidence="7" key="1">
    <citation type="submission" date="2020-11" db="EMBL/GenBank/DDBJ databases">
        <authorList>
            <person name="Tran Van P."/>
        </authorList>
    </citation>
    <scope>NUCLEOTIDE SEQUENCE</scope>
</reference>
<dbReference type="Gene3D" id="3.10.50.10">
    <property type="match status" value="1"/>
</dbReference>
<evidence type="ECO:0000256" key="2">
    <source>
        <dbReference type="ARBA" id="ARBA00023295"/>
    </source>
</evidence>
<feature type="domain" description="GH18" evidence="6">
    <location>
        <begin position="213"/>
        <end position="528"/>
    </location>
</feature>
<protein>
    <recommendedName>
        <fullName evidence="6">GH18 domain-containing protein</fullName>
    </recommendedName>
</protein>
<organism evidence="7">
    <name type="scientific">Darwinula stevensoni</name>
    <dbReference type="NCBI Taxonomy" id="69355"/>
    <lineage>
        <taxon>Eukaryota</taxon>
        <taxon>Metazoa</taxon>
        <taxon>Ecdysozoa</taxon>
        <taxon>Arthropoda</taxon>
        <taxon>Crustacea</taxon>
        <taxon>Oligostraca</taxon>
        <taxon>Ostracoda</taxon>
        <taxon>Podocopa</taxon>
        <taxon>Podocopida</taxon>
        <taxon>Darwinulocopina</taxon>
        <taxon>Darwinuloidea</taxon>
        <taxon>Darwinulidae</taxon>
        <taxon>Darwinula</taxon>
    </lineage>
</organism>
<evidence type="ECO:0000256" key="1">
    <source>
        <dbReference type="ARBA" id="ARBA00022801"/>
    </source>
</evidence>
<evidence type="ECO:0000256" key="4">
    <source>
        <dbReference type="RuleBase" id="RU004453"/>
    </source>
</evidence>
<evidence type="ECO:0000313" key="7">
    <source>
        <dbReference type="EMBL" id="CAD7254795.1"/>
    </source>
</evidence>
<dbReference type="SMART" id="SM00636">
    <property type="entry name" value="Glyco_18"/>
    <property type="match status" value="1"/>
</dbReference>
<dbReference type="EMBL" id="CAJPEV010012794">
    <property type="protein sequence ID" value="CAG0906582.1"/>
    <property type="molecule type" value="Genomic_DNA"/>
</dbReference>
<evidence type="ECO:0000313" key="8">
    <source>
        <dbReference type="Proteomes" id="UP000677054"/>
    </source>
</evidence>
<dbReference type="Gene3D" id="3.20.20.80">
    <property type="entry name" value="Glycosidases"/>
    <property type="match status" value="1"/>
</dbReference>
<dbReference type="GO" id="GO:0006032">
    <property type="term" value="P:chitin catabolic process"/>
    <property type="evidence" value="ECO:0007669"/>
    <property type="project" value="TreeGrafter"/>
</dbReference>